<dbReference type="Proteomes" id="UP001066276">
    <property type="component" value="Chromosome 10"/>
</dbReference>
<evidence type="ECO:0000313" key="3">
    <source>
        <dbReference type="Proteomes" id="UP001066276"/>
    </source>
</evidence>
<sequence>MGPAPQGARDHGPRPPGRSRPRAPPPGPRARRLRWARADRRPLEQNVQIPVRESSSDAATVPPRERAPTAREQEGGGGGCPKDE</sequence>
<protein>
    <submittedName>
        <fullName evidence="2">Uncharacterized protein</fullName>
    </submittedName>
</protein>
<organism evidence="2 3">
    <name type="scientific">Pleurodeles waltl</name>
    <name type="common">Iberian ribbed newt</name>
    <dbReference type="NCBI Taxonomy" id="8319"/>
    <lineage>
        <taxon>Eukaryota</taxon>
        <taxon>Metazoa</taxon>
        <taxon>Chordata</taxon>
        <taxon>Craniata</taxon>
        <taxon>Vertebrata</taxon>
        <taxon>Euteleostomi</taxon>
        <taxon>Amphibia</taxon>
        <taxon>Batrachia</taxon>
        <taxon>Caudata</taxon>
        <taxon>Salamandroidea</taxon>
        <taxon>Salamandridae</taxon>
        <taxon>Pleurodelinae</taxon>
        <taxon>Pleurodeles</taxon>
    </lineage>
</organism>
<name>A0AAV7LXL2_PLEWA</name>
<dbReference type="EMBL" id="JANPWB010000014">
    <property type="protein sequence ID" value="KAJ1095335.1"/>
    <property type="molecule type" value="Genomic_DNA"/>
</dbReference>
<proteinExistence type="predicted"/>
<gene>
    <name evidence="2" type="ORF">NDU88_000500</name>
</gene>
<feature type="compositionally biased region" description="Pro residues" evidence="1">
    <location>
        <begin position="14"/>
        <end position="28"/>
    </location>
</feature>
<evidence type="ECO:0000313" key="2">
    <source>
        <dbReference type="EMBL" id="KAJ1095335.1"/>
    </source>
</evidence>
<dbReference type="AlphaFoldDB" id="A0AAV7LXL2"/>
<feature type="compositionally biased region" description="Basic and acidic residues" evidence="1">
    <location>
        <begin position="63"/>
        <end position="74"/>
    </location>
</feature>
<accession>A0AAV7LXL2</accession>
<reference evidence="2" key="1">
    <citation type="journal article" date="2022" name="bioRxiv">
        <title>Sequencing and chromosome-scale assembly of the giantPleurodeles waltlgenome.</title>
        <authorList>
            <person name="Brown T."/>
            <person name="Elewa A."/>
            <person name="Iarovenko S."/>
            <person name="Subramanian E."/>
            <person name="Araus A.J."/>
            <person name="Petzold A."/>
            <person name="Susuki M."/>
            <person name="Suzuki K.-i.T."/>
            <person name="Hayashi T."/>
            <person name="Toyoda A."/>
            <person name="Oliveira C."/>
            <person name="Osipova E."/>
            <person name="Leigh N.D."/>
            <person name="Simon A."/>
            <person name="Yun M.H."/>
        </authorList>
    </citation>
    <scope>NUCLEOTIDE SEQUENCE</scope>
    <source>
        <strain evidence="2">20211129_DDA</strain>
        <tissue evidence="2">Liver</tissue>
    </source>
</reference>
<feature type="compositionally biased region" description="Gly residues" evidence="1">
    <location>
        <begin position="75"/>
        <end position="84"/>
    </location>
</feature>
<keyword evidence="3" id="KW-1185">Reference proteome</keyword>
<comment type="caution">
    <text evidence="2">The sequence shown here is derived from an EMBL/GenBank/DDBJ whole genome shotgun (WGS) entry which is preliminary data.</text>
</comment>
<feature type="region of interest" description="Disordered" evidence="1">
    <location>
        <begin position="1"/>
        <end position="84"/>
    </location>
</feature>
<evidence type="ECO:0000256" key="1">
    <source>
        <dbReference type="SAM" id="MobiDB-lite"/>
    </source>
</evidence>